<evidence type="ECO:0000256" key="2">
    <source>
        <dbReference type="ARBA" id="ARBA00022730"/>
    </source>
</evidence>
<dbReference type="Pfam" id="PF00297">
    <property type="entry name" value="Ribosomal_L3"/>
    <property type="match status" value="1"/>
</dbReference>
<comment type="similarity">
    <text evidence="1 7">Belongs to the universal ribosomal protein uL3 family.</text>
</comment>
<dbReference type="HAMAP" id="MF_01325_B">
    <property type="entry name" value="Ribosomal_uL3_B"/>
    <property type="match status" value="1"/>
</dbReference>
<evidence type="ECO:0000256" key="4">
    <source>
        <dbReference type="ARBA" id="ARBA00022980"/>
    </source>
</evidence>
<evidence type="ECO:0000256" key="7">
    <source>
        <dbReference type="HAMAP-Rule" id="MF_01325"/>
    </source>
</evidence>
<accession>E8ZJZ9</accession>
<protein>
    <recommendedName>
        <fullName evidence="6 7">Large ribosomal subunit protein uL3</fullName>
    </recommendedName>
</protein>
<dbReference type="KEGG" id="mha:HF1_14620"/>
<evidence type="ECO:0000256" key="5">
    <source>
        <dbReference type="ARBA" id="ARBA00023274"/>
    </source>
</evidence>
<evidence type="ECO:0000256" key="3">
    <source>
        <dbReference type="ARBA" id="ARBA00022884"/>
    </source>
</evidence>
<keyword evidence="5 7" id="KW-0687">Ribonucleoprotein</keyword>
<dbReference type="PANTHER" id="PTHR11229:SF16">
    <property type="entry name" value="LARGE RIBOSOMAL SUBUNIT PROTEIN UL3C"/>
    <property type="match status" value="1"/>
</dbReference>
<dbReference type="InterPro" id="IPR000597">
    <property type="entry name" value="Ribosomal_uL3"/>
</dbReference>
<dbReference type="PANTHER" id="PTHR11229">
    <property type="entry name" value="50S RIBOSOMAL PROTEIN L3"/>
    <property type="match status" value="1"/>
</dbReference>
<gene>
    <name evidence="8" type="primary">rplD</name>
    <name evidence="7" type="synonym">rplC</name>
    <name evidence="8" type="ORF">HF1_14620</name>
</gene>
<dbReference type="FunFam" id="2.40.30.10:FF:000004">
    <property type="entry name" value="50S ribosomal protein L3"/>
    <property type="match status" value="1"/>
</dbReference>
<organism evidence="8 9">
    <name type="scientific">Mycoplasma haemofelis (strain Langford 1)</name>
    <name type="common">Haemobartonella felis</name>
    <dbReference type="NCBI Taxonomy" id="941640"/>
    <lineage>
        <taxon>Bacteria</taxon>
        <taxon>Bacillati</taxon>
        <taxon>Mycoplasmatota</taxon>
        <taxon>Mollicutes</taxon>
        <taxon>Mycoplasmataceae</taxon>
        <taxon>Mycoplasma</taxon>
    </lineage>
</organism>
<sequence>MFAIVGKKLGMTQVFSDSGTLIPVTAIEVEPNLILSLKTVEKDGYSAVVVGYGSVKETRLSKPVRGQFQKKGLEVRRNIFELRNSSQDGLKEGELLKVDSLFKVGDLVDVSGVTRGHGFTGAIKLWNFSCGPRSHGAGYPHRYQGSLETGRGGVSPQKVWKGKKMAGRYGCERVSQINLEIVYVDPEKNLLFVKGSVAGRSNSIVRIKTTTRKKKCVDEPFKILRSEAN</sequence>
<dbReference type="GO" id="GO:0003735">
    <property type="term" value="F:structural constituent of ribosome"/>
    <property type="evidence" value="ECO:0007669"/>
    <property type="project" value="UniProtKB-UniRule"/>
</dbReference>
<name>E8ZJZ9_MYCHL</name>
<evidence type="ECO:0000313" key="8">
    <source>
        <dbReference type="EMBL" id="CBY93470.1"/>
    </source>
</evidence>
<dbReference type="GO" id="GO:0019843">
    <property type="term" value="F:rRNA binding"/>
    <property type="evidence" value="ECO:0007669"/>
    <property type="project" value="UniProtKB-UniRule"/>
</dbReference>
<dbReference type="Gene3D" id="3.30.160.810">
    <property type="match status" value="1"/>
</dbReference>
<dbReference type="Gene3D" id="2.40.30.10">
    <property type="entry name" value="Translation factors"/>
    <property type="match status" value="1"/>
</dbReference>
<reference evidence="8 9" key="1">
    <citation type="journal article" date="2011" name="J. Bacteriol.">
        <title>Complete genome sequence of Mycoplasma haemofelis, a hemotropic mycoplasma.</title>
        <authorList>
            <person name="Barker E.N."/>
            <person name="Helps C.R."/>
            <person name="Peters I.R."/>
            <person name="Darby A.C."/>
            <person name="Radford A.D."/>
            <person name="Tasker S."/>
        </authorList>
    </citation>
    <scope>NUCLEOTIDE SEQUENCE [LARGE SCALE GENOMIC DNA]</scope>
    <source>
        <strain evidence="8 9">Langford 1</strain>
    </source>
</reference>
<dbReference type="GO" id="GO:0022625">
    <property type="term" value="C:cytosolic large ribosomal subunit"/>
    <property type="evidence" value="ECO:0007669"/>
    <property type="project" value="TreeGrafter"/>
</dbReference>
<keyword evidence="9" id="KW-1185">Reference proteome</keyword>
<dbReference type="InterPro" id="IPR009000">
    <property type="entry name" value="Transl_B-barrel_sf"/>
</dbReference>
<dbReference type="HOGENOM" id="CLU_044142_4_1_14"/>
<dbReference type="InterPro" id="IPR019927">
    <property type="entry name" value="Ribosomal_uL3_bac/org-type"/>
</dbReference>
<keyword evidence="2 7" id="KW-0699">rRNA-binding</keyword>
<comment type="subunit">
    <text evidence="7">Part of the 50S ribosomal subunit. Forms a cluster with proteins L14 and L19.</text>
</comment>
<dbReference type="OrthoDB" id="9806135at2"/>
<comment type="function">
    <text evidence="7">One of the primary rRNA binding proteins, it binds directly near the 3'-end of the 23S rRNA, where it nucleates assembly of the 50S subunit.</text>
</comment>
<dbReference type="NCBIfam" id="TIGR03625">
    <property type="entry name" value="L3_bact"/>
    <property type="match status" value="1"/>
</dbReference>
<dbReference type="Proteomes" id="UP000008637">
    <property type="component" value="Chromosome"/>
</dbReference>
<keyword evidence="3 7" id="KW-0694">RNA-binding</keyword>
<keyword evidence="4 7" id="KW-0689">Ribosomal protein</keyword>
<evidence type="ECO:0000256" key="6">
    <source>
        <dbReference type="ARBA" id="ARBA00035243"/>
    </source>
</evidence>
<dbReference type="EMBL" id="FR773153">
    <property type="protein sequence ID" value="CBY93470.1"/>
    <property type="molecule type" value="Genomic_DNA"/>
</dbReference>
<dbReference type="AlphaFoldDB" id="E8ZJZ9"/>
<dbReference type="SUPFAM" id="SSF50447">
    <property type="entry name" value="Translation proteins"/>
    <property type="match status" value="1"/>
</dbReference>
<evidence type="ECO:0000256" key="1">
    <source>
        <dbReference type="ARBA" id="ARBA00006540"/>
    </source>
</evidence>
<proteinExistence type="inferred from homology"/>
<evidence type="ECO:0000313" key="9">
    <source>
        <dbReference type="Proteomes" id="UP000008637"/>
    </source>
</evidence>
<dbReference type="GO" id="GO:0006412">
    <property type="term" value="P:translation"/>
    <property type="evidence" value="ECO:0007669"/>
    <property type="project" value="UniProtKB-UniRule"/>
</dbReference>